<evidence type="ECO:0000313" key="6">
    <source>
        <dbReference type="EMBL" id="KIK49453.1"/>
    </source>
</evidence>
<keyword evidence="2" id="KW-0378">Hydrolase</keyword>
<feature type="domain" description="CMP/dCMP-type deaminase" evidence="5">
    <location>
        <begin position="219"/>
        <end position="256"/>
    </location>
</feature>
<organism evidence="6 7">
    <name type="scientific">Suillus luteus UH-Slu-Lm8-n1</name>
    <dbReference type="NCBI Taxonomy" id="930992"/>
    <lineage>
        <taxon>Eukaryota</taxon>
        <taxon>Fungi</taxon>
        <taxon>Dikarya</taxon>
        <taxon>Basidiomycota</taxon>
        <taxon>Agaricomycotina</taxon>
        <taxon>Agaricomycetes</taxon>
        <taxon>Agaricomycetidae</taxon>
        <taxon>Boletales</taxon>
        <taxon>Suillineae</taxon>
        <taxon>Suillaceae</taxon>
        <taxon>Suillus</taxon>
    </lineage>
</organism>
<dbReference type="GO" id="GO:0004132">
    <property type="term" value="F:dCMP deaminase activity"/>
    <property type="evidence" value="ECO:0007669"/>
    <property type="project" value="TreeGrafter"/>
</dbReference>
<gene>
    <name evidence="6" type="ORF">CY34DRAFT_113352</name>
</gene>
<dbReference type="InParanoid" id="A0A0D0C3R2"/>
<keyword evidence="7" id="KW-1185">Reference proteome</keyword>
<dbReference type="InterPro" id="IPR015517">
    <property type="entry name" value="dCMP_deaminase-rel"/>
</dbReference>
<dbReference type="Gene3D" id="3.40.140.10">
    <property type="entry name" value="Cytidine Deaminase, domain 2"/>
    <property type="match status" value="1"/>
</dbReference>
<dbReference type="Proteomes" id="UP000054485">
    <property type="component" value="Unassembled WGS sequence"/>
</dbReference>
<dbReference type="STRING" id="930992.A0A0D0C3R2"/>
<dbReference type="GO" id="GO:0005737">
    <property type="term" value="C:cytoplasm"/>
    <property type="evidence" value="ECO:0007669"/>
    <property type="project" value="TreeGrafter"/>
</dbReference>
<dbReference type="PANTHER" id="PTHR11086">
    <property type="entry name" value="DEOXYCYTIDYLATE DEAMINASE-RELATED"/>
    <property type="match status" value="1"/>
</dbReference>
<evidence type="ECO:0000313" key="7">
    <source>
        <dbReference type="Proteomes" id="UP000054485"/>
    </source>
</evidence>
<reference evidence="6 7" key="1">
    <citation type="submission" date="2014-04" db="EMBL/GenBank/DDBJ databases">
        <authorList>
            <consortium name="DOE Joint Genome Institute"/>
            <person name="Kuo A."/>
            <person name="Ruytinx J."/>
            <person name="Rineau F."/>
            <person name="Colpaert J."/>
            <person name="Kohler A."/>
            <person name="Nagy L.G."/>
            <person name="Floudas D."/>
            <person name="Copeland A."/>
            <person name="Barry K.W."/>
            <person name="Cichocki N."/>
            <person name="Veneault-Fourrey C."/>
            <person name="LaButti K."/>
            <person name="Lindquist E.A."/>
            <person name="Lipzen A."/>
            <person name="Lundell T."/>
            <person name="Morin E."/>
            <person name="Murat C."/>
            <person name="Sun H."/>
            <person name="Tunlid A."/>
            <person name="Henrissat B."/>
            <person name="Grigoriev I.V."/>
            <person name="Hibbett D.S."/>
            <person name="Martin F."/>
            <person name="Nordberg H.P."/>
            <person name="Cantor M.N."/>
            <person name="Hua S.X."/>
        </authorList>
    </citation>
    <scope>NUCLEOTIDE SEQUENCE [LARGE SCALE GENOMIC DNA]</scope>
    <source>
        <strain evidence="6 7">UH-Slu-Lm8-n1</strain>
    </source>
</reference>
<keyword evidence="1" id="KW-0545">Nucleotide biosynthesis</keyword>
<protein>
    <recommendedName>
        <fullName evidence="4">dCMP deaminase</fullName>
        <ecNumber evidence="3">3.5.4.12</ecNumber>
    </recommendedName>
    <alternativeName>
        <fullName evidence="4">dCMP deaminase</fullName>
    </alternativeName>
</protein>
<reference evidence="7" key="2">
    <citation type="submission" date="2015-01" db="EMBL/GenBank/DDBJ databases">
        <title>Evolutionary Origins and Diversification of the Mycorrhizal Mutualists.</title>
        <authorList>
            <consortium name="DOE Joint Genome Institute"/>
            <consortium name="Mycorrhizal Genomics Consortium"/>
            <person name="Kohler A."/>
            <person name="Kuo A."/>
            <person name="Nagy L.G."/>
            <person name="Floudas D."/>
            <person name="Copeland A."/>
            <person name="Barry K.W."/>
            <person name="Cichocki N."/>
            <person name="Veneault-Fourrey C."/>
            <person name="LaButti K."/>
            <person name="Lindquist E.A."/>
            <person name="Lipzen A."/>
            <person name="Lundell T."/>
            <person name="Morin E."/>
            <person name="Murat C."/>
            <person name="Riley R."/>
            <person name="Ohm R."/>
            <person name="Sun H."/>
            <person name="Tunlid A."/>
            <person name="Henrissat B."/>
            <person name="Grigoriev I.V."/>
            <person name="Hibbett D.S."/>
            <person name="Martin F."/>
        </authorList>
    </citation>
    <scope>NUCLEOTIDE SEQUENCE [LARGE SCALE GENOMIC DNA]</scope>
    <source>
        <strain evidence="7">UH-Slu-Lm8-n1</strain>
    </source>
</reference>
<dbReference type="FunCoup" id="A0A0D0C3R2">
    <property type="interactions" value="56"/>
</dbReference>
<accession>A0A0D0C3R2</accession>
<sequence length="256" mass="28871">MFIAIIGLHFSGKSTVESYLIAKGFTSVRLRDKDVEITASVKNPVVSPAFPLLPVRTNNIIGDEHGRLLALDSPSSPPSFQNSNAQSLSFGSPTLLLDHVTQHWRSNFVTTDLDSDKLVNYFIRRPFFMLISIDAPVLQRYRRCHSLINMPTLEDFVKEHDREVFGDRAGPNSSGGFSLLRRTSAQVKLKIVNSFDSIAELHQYLDSLDITNTNRLRPQWDTYFMTLADLASQRSNCMKRRVGAILVRENRIVSTG</sequence>
<name>A0A0D0C3R2_9AGAM</name>
<dbReference type="EMBL" id="KN835132">
    <property type="protein sequence ID" value="KIK49453.1"/>
    <property type="molecule type" value="Genomic_DNA"/>
</dbReference>
<proteinExistence type="predicted"/>
<dbReference type="InterPro" id="IPR016193">
    <property type="entry name" value="Cytidine_deaminase-like"/>
</dbReference>
<evidence type="ECO:0000256" key="3">
    <source>
        <dbReference type="ARBA" id="ARBA00038938"/>
    </source>
</evidence>
<evidence type="ECO:0000259" key="5">
    <source>
        <dbReference type="PROSITE" id="PS51747"/>
    </source>
</evidence>
<dbReference type="InterPro" id="IPR002125">
    <property type="entry name" value="CMP_dCMP_dom"/>
</dbReference>
<dbReference type="EC" id="3.5.4.12" evidence="3"/>
<evidence type="ECO:0000256" key="2">
    <source>
        <dbReference type="ARBA" id="ARBA00022801"/>
    </source>
</evidence>
<dbReference type="OrthoDB" id="6710946at2759"/>
<dbReference type="PROSITE" id="PS51747">
    <property type="entry name" value="CYT_DCMP_DEAMINASES_2"/>
    <property type="match status" value="1"/>
</dbReference>
<dbReference type="PANTHER" id="PTHR11086:SF18">
    <property type="entry name" value="DEOXYCYTIDYLATE DEAMINASE"/>
    <property type="match status" value="1"/>
</dbReference>
<dbReference type="SUPFAM" id="SSF53927">
    <property type="entry name" value="Cytidine deaminase-like"/>
    <property type="match status" value="1"/>
</dbReference>
<evidence type="ECO:0000256" key="4">
    <source>
        <dbReference type="ARBA" id="ARBA00041763"/>
    </source>
</evidence>
<dbReference type="GO" id="GO:0006139">
    <property type="term" value="P:nucleobase-containing compound metabolic process"/>
    <property type="evidence" value="ECO:0007669"/>
    <property type="project" value="UniProtKB-ARBA"/>
</dbReference>
<dbReference type="AlphaFoldDB" id="A0A0D0C3R2"/>
<evidence type="ECO:0000256" key="1">
    <source>
        <dbReference type="ARBA" id="ARBA00022727"/>
    </source>
</evidence>
<dbReference type="HOGENOM" id="CLU_095064_0_0_1"/>